<feature type="modified residue" description="4-aspartylphosphate" evidence="1">
    <location>
        <position position="78"/>
    </location>
</feature>
<accession>A0A494V7L3</accession>
<feature type="domain" description="Response regulatory" evidence="3">
    <location>
        <begin position="27"/>
        <end position="143"/>
    </location>
</feature>
<dbReference type="AlphaFoldDB" id="A0A494V7L3"/>
<evidence type="ECO:0000259" key="3">
    <source>
        <dbReference type="PROSITE" id="PS50110"/>
    </source>
</evidence>
<dbReference type="EMBL" id="CP023407">
    <property type="protein sequence ID" value="AYL39359.1"/>
    <property type="molecule type" value="Genomic_DNA"/>
</dbReference>
<dbReference type="InterPro" id="IPR011006">
    <property type="entry name" value="CheY-like_superfamily"/>
</dbReference>
<dbReference type="KEGG" id="sfug:CNQ36_04150"/>
<dbReference type="CDD" id="cd19925">
    <property type="entry name" value="REC_citrate_TCS"/>
    <property type="match status" value="1"/>
</dbReference>
<dbReference type="PANTHER" id="PTHR45526">
    <property type="entry name" value="TRANSCRIPTIONAL REGULATORY PROTEIN DPIA"/>
    <property type="match status" value="1"/>
</dbReference>
<dbReference type="Gene3D" id="3.40.50.2300">
    <property type="match status" value="1"/>
</dbReference>
<proteinExistence type="predicted"/>
<evidence type="ECO:0000256" key="2">
    <source>
        <dbReference type="SAM" id="MobiDB-lite"/>
    </source>
</evidence>
<feature type="region of interest" description="Disordered" evidence="2">
    <location>
        <begin position="272"/>
        <end position="302"/>
    </location>
</feature>
<dbReference type="PANTHER" id="PTHR45526:SF1">
    <property type="entry name" value="TRANSCRIPTIONAL REGULATORY PROTEIN DCUR-RELATED"/>
    <property type="match status" value="1"/>
</dbReference>
<protein>
    <submittedName>
        <fullName evidence="4">Two-component system response regulator</fullName>
    </submittedName>
</protein>
<dbReference type="Pfam" id="PF00072">
    <property type="entry name" value="Response_reg"/>
    <property type="match status" value="1"/>
</dbReference>
<evidence type="ECO:0000256" key="1">
    <source>
        <dbReference type="PROSITE-ProRule" id="PRU00169"/>
    </source>
</evidence>
<evidence type="ECO:0000313" key="5">
    <source>
        <dbReference type="Proteomes" id="UP000282170"/>
    </source>
</evidence>
<gene>
    <name evidence="4" type="ORF">CNQ36_04150</name>
</gene>
<keyword evidence="1" id="KW-0597">Phosphoprotein</keyword>
<keyword evidence="5" id="KW-1185">Reference proteome</keyword>
<dbReference type="SMART" id="SM00448">
    <property type="entry name" value="REC"/>
    <property type="match status" value="1"/>
</dbReference>
<organism evidence="4 5">
    <name type="scientific">Streptomyces fungicidicus</name>
    <dbReference type="NCBI Taxonomy" id="68203"/>
    <lineage>
        <taxon>Bacteria</taxon>
        <taxon>Bacillati</taxon>
        <taxon>Actinomycetota</taxon>
        <taxon>Actinomycetes</taxon>
        <taxon>Kitasatosporales</taxon>
        <taxon>Streptomycetaceae</taxon>
        <taxon>Streptomyces</taxon>
    </lineage>
</organism>
<sequence>MWSDLTEGAGTVGSARDERHAAVEAIDVLVVDDDFRVARVHRAYVERLDAFRVVGVPGTGEQALAAVEGLRPDLVLLDLYLPDVFGLDVIPRLRAAGHDCDVMVISAAREADAVRGAVRHGVVDYLLKPFDFEDLRGRLERYAVQRGRLRDTVVRGQADVDRVLAGAAGAAGPVAPVLPKGMSAETAGLIERTLREADGTLSATECAGLTGVSRVSARRYLEHFHTVGTVEVSLRYGVTGRPERRYRFLGMGMGMGGGRGAGVRASLGRRGGAGGAGVAGGEGRGAGGGAGGRRGPDSVVWG</sequence>
<dbReference type="InterPro" id="IPR051271">
    <property type="entry name" value="2C-system_Tx_regulators"/>
</dbReference>
<dbReference type="PROSITE" id="PS50110">
    <property type="entry name" value="RESPONSE_REGULATORY"/>
    <property type="match status" value="1"/>
</dbReference>
<reference evidence="4 5" key="1">
    <citation type="submission" date="2017-09" db="EMBL/GenBank/DDBJ databases">
        <authorList>
            <person name="Zhang H."/>
            <person name="Hu S."/>
            <person name="Xu J."/>
            <person name="He Z."/>
        </authorList>
    </citation>
    <scope>NUCLEOTIDE SEQUENCE [LARGE SCALE GENOMIC DNA]</scope>
    <source>
        <strain evidence="4 5">TXX3120</strain>
    </source>
</reference>
<feature type="compositionally biased region" description="Gly residues" evidence="2">
    <location>
        <begin position="272"/>
        <end position="293"/>
    </location>
</feature>
<dbReference type="Proteomes" id="UP000282170">
    <property type="component" value="Chromosome"/>
</dbReference>
<name>A0A494V7L3_9ACTN</name>
<dbReference type="SUPFAM" id="SSF52172">
    <property type="entry name" value="CheY-like"/>
    <property type="match status" value="1"/>
</dbReference>
<evidence type="ECO:0000313" key="4">
    <source>
        <dbReference type="EMBL" id="AYL39359.1"/>
    </source>
</evidence>
<dbReference type="InterPro" id="IPR001789">
    <property type="entry name" value="Sig_transdc_resp-reg_receiver"/>
</dbReference>
<dbReference type="GO" id="GO:0000156">
    <property type="term" value="F:phosphorelay response regulator activity"/>
    <property type="evidence" value="ECO:0007669"/>
    <property type="project" value="TreeGrafter"/>
</dbReference>